<reference evidence="9" key="1">
    <citation type="journal article" date="2017" name="Plant J.">
        <title>The pomegranate (Punica granatum L.) genome and the genomics of punicalagin biosynthesis.</title>
        <authorList>
            <person name="Qin G."/>
            <person name="Xu C."/>
            <person name="Ming R."/>
            <person name="Tang H."/>
            <person name="Guyot R."/>
            <person name="Kramer E.M."/>
            <person name="Hu Y."/>
            <person name="Yi X."/>
            <person name="Qi Y."/>
            <person name="Xu X."/>
            <person name="Gao Z."/>
            <person name="Pan H."/>
            <person name="Jian J."/>
            <person name="Tian Y."/>
            <person name="Yue Z."/>
            <person name="Xu Y."/>
        </authorList>
    </citation>
    <scope>NUCLEOTIDE SEQUENCE [LARGE SCALE GENOMIC DNA]</scope>
    <source>
        <strain evidence="9">cv. Dabenzi</strain>
    </source>
</reference>
<comment type="caution">
    <text evidence="8">The sequence shown here is derived from an EMBL/GenBank/DDBJ whole genome shotgun (WGS) entry which is preliminary data.</text>
</comment>
<evidence type="ECO:0000256" key="6">
    <source>
        <dbReference type="PROSITE-ProRule" id="PRU01022"/>
    </source>
</evidence>
<dbReference type="InterPro" id="IPR030384">
    <property type="entry name" value="MeTrfase_SMT"/>
</dbReference>
<keyword evidence="1 6" id="KW-0808">Transferase</keyword>
<dbReference type="GO" id="GO:0016126">
    <property type="term" value="P:sterol biosynthetic process"/>
    <property type="evidence" value="ECO:0007669"/>
    <property type="project" value="UniProtKB-KW"/>
</dbReference>
<dbReference type="GO" id="GO:0032259">
    <property type="term" value="P:methylation"/>
    <property type="evidence" value="ECO:0007669"/>
    <property type="project" value="UniProtKB-KW"/>
</dbReference>
<gene>
    <name evidence="8" type="ORF">CDL15_Pgr006987</name>
</gene>
<evidence type="ECO:0000256" key="3">
    <source>
        <dbReference type="ARBA" id="ARBA00023011"/>
    </source>
</evidence>
<keyword evidence="6" id="KW-0949">S-adenosyl-L-methionine</keyword>
<evidence type="ECO:0000313" key="9">
    <source>
        <dbReference type="Proteomes" id="UP000197138"/>
    </source>
</evidence>
<dbReference type="AlphaFoldDB" id="A0A218X8F0"/>
<accession>A0A218X8F0</accession>
<keyword evidence="2" id="KW-0444">Lipid biosynthesis</keyword>
<dbReference type="PANTHER" id="PTHR44742:SF2">
    <property type="entry name" value="24-METHYLENESTEROL C-METHYLTRANSFERASE 2"/>
    <property type="match status" value="1"/>
</dbReference>
<evidence type="ECO:0000313" key="8">
    <source>
        <dbReference type="EMBL" id="OWM80956.1"/>
    </source>
</evidence>
<feature type="domain" description="SAM-dependent methyltransferase Erg6/SMT-type" evidence="7">
    <location>
        <begin position="1"/>
        <end position="93"/>
    </location>
</feature>
<proteinExistence type="inferred from homology"/>
<evidence type="ECO:0000259" key="7">
    <source>
        <dbReference type="PROSITE" id="PS51685"/>
    </source>
</evidence>
<dbReference type="SUPFAM" id="SSF53335">
    <property type="entry name" value="S-adenosyl-L-methionine-dependent methyltransferases"/>
    <property type="match status" value="1"/>
</dbReference>
<keyword evidence="3" id="KW-0756">Sterol biosynthesis</keyword>
<organism evidence="8 9">
    <name type="scientific">Punica granatum</name>
    <name type="common">Pomegranate</name>
    <dbReference type="NCBI Taxonomy" id="22663"/>
    <lineage>
        <taxon>Eukaryota</taxon>
        <taxon>Viridiplantae</taxon>
        <taxon>Streptophyta</taxon>
        <taxon>Embryophyta</taxon>
        <taxon>Tracheophyta</taxon>
        <taxon>Spermatophyta</taxon>
        <taxon>Magnoliopsida</taxon>
        <taxon>eudicotyledons</taxon>
        <taxon>Gunneridae</taxon>
        <taxon>Pentapetalae</taxon>
        <taxon>rosids</taxon>
        <taxon>malvids</taxon>
        <taxon>Myrtales</taxon>
        <taxon>Lythraceae</taxon>
        <taxon>Punica</taxon>
    </lineage>
</organism>
<dbReference type="GO" id="GO:0008168">
    <property type="term" value="F:methyltransferase activity"/>
    <property type="evidence" value="ECO:0007669"/>
    <property type="project" value="UniProtKB-KW"/>
</dbReference>
<dbReference type="PANTHER" id="PTHR44742">
    <property type="match status" value="1"/>
</dbReference>
<protein>
    <recommendedName>
        <fullName evidence="7">SAM-dependent methyltransferase Erg6/SMT-type domain-containing protein</fullName>
    </recommendedName>
</protein>
<keyword evidence="4" id="KW-1207">Sterol metabolism</keyword>
<dbReference type="EMBL" id="MTKT01002214">
    <property type="protein sequence ID" value="OWM80956.1"/>
    <property type="molecule type" value="Genomic_DNA"/>
</dbReference>
<dbReference type="Proteomes" id="UP000197138">
    <property type="component" value="Unassembled WGS sequence"/>
</dbReference>
<dbReference type="Gene3D" id="3.40.50.150">
    <property type="entry name" value="Vaccinia Virus protein VP39"/>
    <property type="match status" value="1"/>
</dbReference>
<keyword evidence="6" id="KW-0489">Methyltransferase</keyword>
<name>A0A218X8F0_PUNGR</name>
<keyword evidence="5" id="KW-0753">Steroid metabolism</keyword>
<keyword evidence="2" id="KW-0443">Lipid metabolism</keyword>
<evidence type="ECO:0000256" key="5">
    <source>
        <dbReference type="ARBA" id="ARBA00023221"/>
    </source>
</evidence>
<dbReference type="InterPro" id="IPR029063">
    <property type="entry name" value="SAM-dependent_MTases_sf"/>
</dbReference>
<dbReference type="PROSITE" id="PS51685">
    <property type="entry name" value="SAM_MT_ERG6_SMT"/>
    <property type="match status" value="1"/>
</dbReference>
<sequence length="93" mass="10416">MPFPAKSFNGAYSVEGTCHVPLLEDVYSEIFWGFYVSYEWVTTDKYRLEDPAHVEVIQGIERADTLPGLLGQSNITATAQKAGFEVVEERDLA</sequence>
<evidence type="ECO:0000256" key="2">
    <source>
        <dbReference type="ARBA" id="ARBA00022955"/>
    </source>
</evidence>
<keyword evidence="2" id="KW-0752">Steroid biosynthesis</keyword>
<evidence type="ECO:0000256" key="1">
    <source>
        <dbReference type="ARBA" id="ARBA00022679"/>
    </source>
</evidence>
<comment type="similarity">
    <text evidence="6">Belongs to the class I-like SAM-binding methyltransferase superfamily. Erg6/SMT family.</text>
</comment>
<evidence type="ECO:0000256" key="4">
    <source>
        <dbReference type="ARBA" id="ARBA00023166"/>
    </source>
</evidence>